<organism evidence="1 2">
    <name type="scientific">Coprinellus micaceus</name>
    <name type="common">Glistening ink-cap mushroom</name>
    <name type="synonym">Coprinus micaceus</name>
    <dbReference type="NCBI Taxonomy" id="71717"/>
    <lineage>
        <taxon>Eukaryota</taxon>
        <taxon>Fungi</taxon>
        <taxon>Dikarya</taxon>
        <taxon>Basidiomycota</taxon>
        <taxon>Agaricomycotina</taxon>
        <taxon>Agaricomycetes</taxon>
        <taxon>Agaricomycetidae</taxon>
        <taxon>Agaricales</taxon>
        <taxon>Agaricineae</taxon>
        <taxon>Psathyrellaceae</taxon>
        <taxon>Coprinellus</taxon>
    </lineage>
</organism>
<name>A0A4Y7SCY2_COPMI</name>
<evidence type="ECO:0000313" key="1">
    <source>
        <dbReference type="EMBL" id="TEB19409.1"/>
    </source>
</evidence>
<feature type="non-terminal residue" evidence="1">
    <location>
        <position position="1"/>
    </location>
</feature>
<reference evidence="1 2" key="1">
    <citation type="journal article" date="2019" name="Nat. Ecol. Evol.">
        <title>Megaphylogeny resolves global patterns of mushroom evolution.</title>
        <authorList>
            <person name="Varga T."/>
            <person name="Krizsan K."/>
            <person name="Foldi C."/>
            <person name="Dima B."/>
            <person name="Sanchez-Garcia M."/>
            <person name="Sanchez-Ramirez S."/>
            <person name="Szollosi G.J."/>
            <person name="Szarkandi J.G."/>
            <person name="Papp V."/>
            <person name="Albert L."/>
            <person name="Andreopoulos W."/>
            <person name="Angelini C."/>
            <person name="Antonin V."/>
            <person name="Barry K.W."/>
            <person name="Bougher N.L."/>
            <person name="Buchanan P."/>
            <person name="Buyck B."/>
            <person name="Bense V."/>
            <person name="Catcheside P."/>
            <person name="Chovatia M."/>
            <person name="Cooper J."/>
            <person name="Damon W."/>
            <person name="Desjardin D."/>
            <person name="Finy P."/>
            <person name="Geml J."/>
            <person name="Haridas S."/>
            <person name="Hughes K."/>
            <person name="Justo A."/>
            <person name="Karasinski D."/>
            <person name="Kautmanova I."/>
            <person name="Kiss B."/>
            <person name="Kocsube S."/>
            <person name="Kotiranta H."/>
            <person name="LaButti K.M."/>
            <person name="Lechner B.E."/>
            <person name="Liimatainen K."/>
            <person name="Lipzen A."/>
            <person name="Lukacs Z."/>
            <person name="Mihaltcheva S."/>
            <person name="Morgado L.N."/>
            <person name="Niskanen T."/>
            <person name="Noordeloos M.E."/>
            <person name="Ohm R.A."/>
            <person name="Ortiz-Santana B."/>
            <person name="Ovrebo C."/>
            <person name="Racz N."/>
            <person name="Riley R."/>
            <person name="Savchenko A."/>
            <person name="Shiryaev A."/>
            <person name="Soop K."/>
            <person name="Spirin V."/>
            <person name="Szebenyi C."/>
            <person name="Tomsovsky M."/>
            <person name="Tulloss R.E."/>
            <person name="Uehling J."/>
            <person name="Grigoriev I.V."/>
            <person name="Vagvolgyi C."/>
            <person name="Papp T."/>
            <person name="Martin F.M."/>
            <person name="Miettinen O."/>
            <person name="Hibbett D.S."/>
            <person name="Nagy L.G."/>
        </authorList>
    </citation>
    <scope>NUCLEOTIDE SEQUENCE [LARGE SCALE GENOMIC DNA]</scope>
    <source>
        <strain evidence="1 2">FP101781</strain>
    </source>
</reference>
<gene>
    <name evidence="1" type="ORF">FA13DRAFT_1601539</name>
</gene>
<sequence>FLQDTRSIASGSAVLRIMDAFMGKPGDLDIYVPRGSMSAADEFLHLHEYVLVSISLENSRTLDRGEAGISEVRYYLNRFNGALVNVIESSTSSSPTAVFFFHSTIVMNYLSWNALISAYPIMTIDRCGILNSCGAKERPRMEECMAKYRRRGYDFVATSLECERLPNQHICGEFEYCAHTVRGIDD</sequence>
<dbReference type="OrthoDB" id="2938467at2759"/>
<keyword evidence="2" id="KW-1185">Reference proteome</keyword>
<feature type="non-terminal residue" evidence="1">
    <location>
        <position position="186"/>
    </location>
</feature>
<evidence type="ECO:0000313" key="2">
    <source>
        <dbReference type="Proteomes" id="UP000298030"/>
    </source>
</evidence>
<accession>A0A4Y7SCY2</accession>
<dbReference type="EMBL" id="QPFP01000193">
    <property type="protein sequence ID" value="TEB19409.1"/>
    <property type="molecule type" value="Genomic_DNA"/>
</dbReference>
<comment type="caution">
    <text evidence="1">The sequence shown here is derived from an EMBL/GenBank/DDBJ whole genome shotgun (WGS) entry which is preliminary data.</text>
</comment>
<dbReference type="AlphaFoldDB" id="A0A4Y7SCY2"/>
<protein>
    <submittedName>
        <fullName evidence="1">Uncharacterized protein</fullName>
    </submittedName>
</protein>
<proteinExistence type="predicted"/>
<dbReference type="Proteomes" id="UP000298030">
    <property type="component" value="Unassembled WGS sequence"/>
</dbReference>